<dbReference type="Proteomes" id="UP000054107">
    <property type="component" value="Unassembled WGS sequence"/>
</dbReference>
<gene>
    <name evidence="1" type="primary">PARPA_04864.1 scaffold 15694</name>
</gene>
<dbReference type="GO" id="GO:0003824">
    <property type="term" value="F:catalytic activity"/>
    <property type="evidence" value="ECO:0007669"/>
    <property type="project" value="InterPro"/>
</dbReference>
<dbReference type="InterPro" id="IPR036038">
    <property type="entry name" value="Aminotransferase-like"/>
</dbReference>
<keyword evidence="2" id="KW-1185">Reference proteome</keyword>
<organism evidence="1 2">
    <name type="scientific">Parasitella parasitica</name>
    <dbReference type="NCBI Taxonomy" id="35722"/>
    <lineage>
        <taxon>Eukaryota</taxon>
        <taxon>Fungi</taxon>
        <taxon>Fungi incertae sedis</taxon>
        <taxon>Mucoromycota</taxon>
        <taxon>Mucoromycotina</taxon>
        <taxon>Mucoromycetes</taxon>
        <taxon>Mucorales</taxon>
        <taxon>Mucorineae</taxon>
        <taxon>Mucoraceae</taxon>
        <taxon>Parasitella</taxon>
    </lineage>
</organism>
<dbReference type="PANTHER" id="PTHR47703">
    <property type="entry name" value="D-AMINOACID AMINOTRANSFERASE-LIKE PLP-DEPENDENT ENZYMES SUPERFAMILY PROTEIN"/>
    <property type="match status" value="1"/>
</dbReference>
<proteinExistence type="predicted"/>
<dbReference type="InterPro" id="IPR043132">
    <property type="entry name" value="BCAT-like_C"/>
</dbReference>
<dbReference type="SUPFAM" id="SSF56752">
    <property type="entry name" value="D-aminoacid aminotransferase-like PLP-dependent enzymes"/>
    <property type="match status" value="1"/>
</dbReference>
<dbReference type="Pfam" id="PF01063">
    <property type="entry name" value="Aminotran_4"/>
    <property type="match status" value="1"/>
</dbReference>
<accession>A0A0B7N6K7</accession>
<reference evidence="1 2" key="1">
    <citation type="submission" date="2014-09" db="EMBL/GenBank/DDBJ databases">
        <authorList>
            <person name="Ellenberger Sabrina"/>
        </authorList>
    </citation>
    <scope>NUCLEOTIDE SEQUENCE [LARGE SCALE GENOMIC DNA]</scope>
    <source>
        <strain evidence="1 2">CBS 412.66</strain>
    </source>
</reference>
<dbReference type="PANTHER" id="PTHR47703:SF2">
    <property type="entry name" value="D-AMINOACID AMINOTRANSFERASE-LIKE PLP-DEPENDENT ENZYMES SUPERFAMILY PROTEIN"/>
    <property type="match status" value="1"/>
</dbReference>
<protein>
    <submittedName>
        <fullName evidence="1">Uncharacterized protein</fullName>
    </submittedName>
</protein>
<dbReference type="InterPro" id="IPR001544">
    <property type="entry name" value="Aminotrans_IV"/>
</dbReference>
<sequence length="379" mass="43012">MYTITVSDRANQLASSLHNKLVQICKTVEFYAALYTFDLSPLLLGACQLYQIQTTLLYVQYGLVVEHVNVEEDDPTKFLYQSKIGNCNFNEFILSYPSGAYTGMRTVNRDAIVELKTHMKRMTNSLSLIKFEGKTASQTEAADHALKSLRDPHGFEQKVIPLLKKGLSEYYKHVDTTTNTGHPSETKVSLMATYSFETQQPYFAAHFAPLASIPPHKRVKVDIERKERKAPEVKDSKWVRERHVLEKNKPADVNEVLLMDGQQRLYEGMASNFLAVKKDGTVLCAPLDHILLGSILKIVVSVCQKNNVPFKWEFPMLQDAKQGKWEGCFLTSTSRLLLPIETIHMEDGSIEFKETSPLVESLRKQVANEIYQGAYKILP</sequence>
<name>A0A0B7N6K7_9FUNG</name>
<dbReference type="EMBL" id="LN725636">
    <property type="protein sequence ID" value="CEP11063.1"/>
    <property type="molecule type" value="Genomic_DNA"/>
</dbReference>
<evidence type="ECO:0000313" key="1">
    <source>
        <dbReference type="EMBL" id="CEP11063.1"/>
    </source>
</evidence>
<dbReference type="AlphaFoldDB" id="A0A0B7N6K7"/>
<dbReference type="OrthoDB" id="59470at2759"/>
<evidence type="ECO:0000313" key="2">
    <source>
        <dbReference type="Proteomes" id="UP000054107"/>
    </source>
</evidence>
<dbReference type="Gene3D" id="3.20.10.10">
    <property type="entry name" value="D-amino Acid Aminotransferase, subunit A, domain 2"/>
    <property type="match status" value="1"/>
</dbReference>